<protein>
    <submittedName>
        <fullName evidence="3">Uncharacterized protein</fullName>
    </submittedName>
</protein>
<evidence type="ECO:0000313" key="3">
    <source>
        <dbReference type="EMBL" id="KND02009.1"/>
    </source>
</evidence>
<dbReference type="AlphaFoldDB" id="A0A0L0HMG0"/>
<dbReference type="STRING" id="645134.A0A0L0HMG0"/>
<feature type="region of interest" description="Disordered" evidence="1">
    <location>
        <begin position="239"/>
        <end position="263"/>
    </location>
</feature>
<dbReference type="GeneID" id="27692154"/>
<dbReference type="RefSeq" id="XP_016610048.1">
    <property type="nucleotide sequence ID" value="XM_016757182.1"/>
</dbReference>
<dbReference type="OrthoDB" id="7474909at2759"/>
<feature type="transmembrane region" description="Helical" evidence="2">
    <location>
        <begin position="53"/>
        <end position="77"/>
    </location>
</feature>
<accession>A0A0L0HMG0</accession>
<keyword evidence="2" id="KW-1133">Transmembrane helix</keyword>
<keyword evidence="2" id="KW-0812">Transmembrane</keyword>
<organism evidence="3 4">
    <name type="scientific">Spizellomyces punctatus (strain DAOM BR117)</name>
    <dbReference type="NCBI Taxonomy" id="645134"/>
    <lineage>
        <taxon>Eukaryota</taxon>
        <taxon>Fungi</taxon>
        <taxon>Fungi incertae sedis</taxon>
        <taxon>Chytridiomycota</taxon>
        <taxon>Chytridiomycota incertae sedis</taxon>
        <taxon>Chytridiomycetes</taxon>
        <taxon>Spizellomycetales</taxon>
        <taxon>Spizellomycetaceae</taxon>
        <taxon>Spizellomyces</taxon>
    </lineage>
</organism>
<keyword evidence="2" id="KW-0472">Membrane</keyword>
<evidence type="ECO:0000256" key="2">
    <source>
        <dbReference type="SAM" id="Phobius"/>
    </source>
</evidence>
<dbReference type="InParanoid" id="A0A0L0HMG0"/>
<feature type="region of interest" description="Disordered" evidence="1">
    <location>
        <begin position="176"/>
        <end position="209"/>
    </location>
</feature>
<proteinExistence type="predicted"/>
<feature type="transmembrane region" description="Helical" evidence="2">
    <location>
        <begin position="84"/>
        <end position="108"/>
    </location>
</feature>
<reference evidence="3 4" key="1">
    <citation type="submission" date="2009-08" db="EMBL/GenBank/DDBJ databases">
        <title>The Genome Sequence of Spizellomyces punctatus strain DAOM BR117.</title>
        <authorList>
            <consortium name="The Broad Institute Genome Sequencing Platform"/>
            <person name="Russ C."/>
            <person name="Cuomo C."/>
            <person name="Shea T."/>
            <person name="Young S.K."/>
            <person name="Zeng Q."/>
            <person name="Koehrsen M."/>
            <person name="Haas B."/>
            <person name="Borodovsky M."/>
            <person name="Guigo R."/>
            <person name="Alvarado L."/>
            <person name="Berlin A."/>
            <person name="Bochicchio J."/>
            <person name="Borenstein D."/>
            <person name="Chapman S."/>
            <person name="Chen Z."/>
            <person name="Engels R."/>
            <person name="Freedman E."/>
            <person name="Gellesch M."/>
            <person name="Goldberg J."/>
            <person name="Griggs A."/>
            <person name="Gujja S."/>
            <person name="Heiman D."/>
            <person name="Hepburn T."/>
            <person name="Howarth C."/>
            <person name="Jen D."/>
            <person name="Larson L."/>
            <person name="Lewis B."/>
            <person name="Mehta T."/>
            <person name="Park D."/>
            <person name="Pearson M."/>
            <person name="Roberts A."/>
            <person name="Saif S."/>
            <person name="Shenoy N."/>
            <person name="Sisk P."/>
            <person name="Stolte C."/>
            <person name="Sykes S."/>
            <person name="Thomson T."/>
            <person name="Walk T."/>
            <person name="White J."/>
            <person name="Yandava C."/>
            <person name="Burger G."/>
            <person name="Gray M.W."/>
            <person name="Holland P.W.H."/>
            <person name="King N."/>
            <person name="Lang F.B.F."/>
            <person name="Roger A.J."/>
            <person name="Ruiz-Trillo I."/>
            <person name="Lander E."/>
            <person name="Nusbaum C."/>
        </authorList>
    </citation>
    <scope>NUCLEOTIDE SEQUENCE [LARGE SCALE GENOMIC DNA]</scope>
    <source>
        <strain evidence="3 4">DAOM BR117</strain>
    </source>
</reference>
<dbReference type="VEuPathDB" id="FungiDB:SPPG_09029"/>
<evidence type="ECO:0000256" key="1">
    <source>
        <dbReference type="SAM" id="MobiDB-lite"/>
    </source>
</evidence>
<keyword evidence="4" id="KW-1185">Reference proteome</keyword>
<feature type="transmembrane region" description="Helical" evidence="2">
    <location>
        <begin position="133"/>
        <end position="156"/>
    </location>
</feature>
<dbReference type="Proteomes" id="UP000053201">
    <property type="component" value="Unassembled WGS sequence"/>
</dbReference>
<dbReference type="EMBL" id="KQ257453">
    <property type="protein sequence ID" value="KND02009.1"/>
    <property type="molecule type" value="Genomic_DNA"/>
</dbReference>
<sequence length="294" mass="33022">MRGVRKCCFCLPLRAGTFVLALFISTFSAGNVIWRISHRSEWDTSVFGPWPWIQWVAVGLDSLVTLAALMGAVGVALNSYKLVTIWATVHSFILGTALIRAVALPIFMVVRRNQLVEMCQTRNPTDRGSCQTAVNYATMFVAVTGLFSFLLLVYFYRCIQSYRWRLQSADYNVLKDPESGTDPANGQRAVDNPFKHASAPTPEGNVDKEKSNPYPYSNGENMTHNTAFQTHSNLTAKPNWESMPRPSFVSDHGRPSMGEDPFEDVALPRESADFQRHEYMQPVGAVSLNDRSWR</sequence>
<evidence type="ECO:0000313" key="4">
    <source>
        <dbReference type="Proteomes" id="UP000053201"/>
    </source>
</evidence>
<gene>
    <name evidence="3" type="ORF">SPPG_09029</name>
</gene>
<name>A0A0L0HMG0_SPIPD</name>